<comment type="subcellular location">
    <subcellularLocation>
        <location evidence="2 15 16">Cytoplasm</location>
    </subcellularLocation>
</comment>
<evidence type="ECO:0000256" key="13">
    <source>
        <dbReference type="ARBA" id="ARBA00033392"/>
    </source>
</evidence>
<evidence type="ECO:0000256" key="5">
    <source>
        <dbReference type="ARBA" id="ARBA00012807"/>
    </source>
</evidence>
<evidence type="ECO:0000256" key="11">
    <source>
        <dbReference type="ARBA" id="ARBA00022694"/>
    </source>
</evidence>
<accession>A0ABX8YZY2</accession>
<comment type="similarity">
    <text evidence="3 15 16">Belongs to the RNA methyltransferase TrmD family.</text>
</comment>
<dbReference type="Gene3D" id="1.10.1270.20">
    <property type="entry name" value="tRNA(m1g37)methyltransferase, domain 2"/>
    <property type="match status" value="1"/>
</dbReference>
<dbReference type="InterPro" id="IPR016009">
    <property type="entry name" value="tRNA_MeTrfase_TRMD/TRM10"/>
</dbReference>
<evidence type="ECO:0000256" key="14">
    <source>
        <dbReference type="ARBA" id="ARBA00047783"/>
    </source>
</evidence>
<dbReference type="Pfam" id="PF01746">
    <property type="entry name" value="tRNA_m1G_MT"/>
    <property type="match status" value="1"/>
</dbReference>
<dbReference type="InterPro" id="IPR029028">
    <property type="entry name" value="Alpha/beta_knot_MTases"/>
</dbReference>
<evidence type="ECO:0000256" key="6">
    <source>
        <dbReference type="ARBA" id="ARBA00014679"/>
    </source>
</evidence>
<evidence type="ECO:0000256" key="12">
    <source>
        <dbReference type="ARBA" id="ARBA00029736"/>
    </source>
</evidence>
<keyword evidence="8 15" id="KW-0489">Methyltransferase</keyword>
<keyword evidence="10 15" id="KW-0949">S-adenosyl-L-methionine</keyword>
<keyword evidence="11 15" id="KW-0819">tRNA processing</keyword>
<dbReference type="NCBIfam" id="NF000648">
    <property type="entry name" value="PRK00026.1"/>
    <property type="match status" value="1"/>
</dbReference>
<feature type="binding site" evidence="15">
    <location>
        <position position="110"/>
    </location>
    <ligand>
        <name>S-adenosyl-L-methionine</name>
        <dbReference type="ChEBI" id="CHEBI:59789"/>
    </ligand>
</feature>
<dbReference type="PANTHER" id="PTHR46417:SF1">
    <property type="entry name" value="TRNA (GUANINE-N(1)-)-METHYLTRANSFERASE"/>
    <property type="match status" value="1"/>
</dbReference>
<evidence type="ECO:0000256" key="3">
    <source>
        <dbReference type="ARBA" id="ARBA00007630"/>
    </source>
</evidence>
<dbReference type="NCBIfam" id="TIGR00088">
    <property type="entry name" value="trmD"/>
    <property type="match status" value="1"/>
</dbReference>
<keyword evidence="9 15" id="KW-0808">Transferase</keyword>
<evidence type="ECO:0000256" key="1">
    <source>
        <dbReference type="ARBA" id="ARBA00002634"/>
    </source>
</evidence>
<name>A0ABX8YZY2_9BACT</name>
<dbReference type="InterPro" id="IPR029026">
    <property type="entry name" value="tRNA_m1G_MTases_N"/>
</dbReference>
<evidence type="ECO:0000256" key="8">
    <source>
        <dbReference type="ARBA" id="ARBA00022603"/>
    </source>
</evidence>
<feature type="binding site" evidence="15">
    <location>
        <begin position="130"/>
        <end position="135"/>
    </location>
    <ligand>
        <name>S-adenosyl-L-methionine</name>
        <dbReference type="ChEBI" id="CHEBI:59789"/>
    </ligand>
</feature>
<evidence type="ECO:0000256" key="9">
    <source>
        <dbReference type="ARBA" id="ARBA00022679"/>
    </source>
</evidence>
<comment type="catalytic activity">
    <reaction evidence="14 15 16">
        <text>guanosine(37) in tRNA + S-adenosyl-L-methionine = N(1)-methylguanosine(37) in tRNA + S-adenosyl-L-homocysteine + H(+)</text>
        <dbReference type="Rhea" id="RHEA:36899"/>
        <dbReference type="Rhea" id="RHEA-COMP:10145"/>
        <dbReference type="Rhea" id="RHEA-COMP:10147"/>
        <dbReference type="ChEBI" id="CHEBI:15378"/>
        <dbReference type="ChEBI" id="CHEBI:57856"/>
        <dbReference type="ChEBI" id="CHEBI:59789"/>
        <dbReference type="ChEBI" id="CHEBI:73542"/>
        <dbReference type="ChEBI" id="CHEBI:74269"/>
        <dbReference type="EC" id="2.1.1.228"/>
    </reaction>
</comment>
<dbReference type="PANTHER" id="PTHR46417">
    <property type="entry name" value="TRNA (GUANINE-N(1)-)-METHYLTRANSFERASE"/>
    <property type="match status" value="1"/>
</dbReference>
<feature type="domain" description="tRNA methyltransferase TRMD/TRM10-type" evidence="17">
    <location>
        <begin position="1"/>
        <end position="213"/>
    </location>
</feature>
<evidence type="ECO:0000313" key="18">
    <source>
        <dbReference type="EMBL" id="QZA58971.1"/>
    </source>
</evidence>
<reference evidence="18 19" key="2">
    <citation type="submission" date="2021-05" db="EMBL/GenBank/DDBJ databases">
        <title>Ecology and evolution of chlamydial symbionts of arthropods.</title>
        <authorList>
            <person name="Halter T."/>
            <person name="Sixt B.S."/>
            <person name="Toenshoff E.R."/>
            <person name="Koestlbacher S."/>
            <person name="Schulz F."/>
            <person name="Kostanjsek R."/>
            <person name="Collingro A."/>
            <person name="Hendrickx F."/>
            <person name="Horn M."/>
        </authorList>
    </citation>
    <scope>NUCLEOTIDE SEQUENCE [LARGE SCALE GENOMIC DNA]</scope>
    <source>
        <strain evidence="18 19">15C</strain>
    </source>
</reference>
<evidence type="ECO:0000256" key="7">
    <source>
        <dbReference type="ARBA" id="ARBA00022490"/>
    </source>
</evidence>
<dbReference type="Gene3D" id="3.40.1280.10">
    <property type="match status" value="1"/>
</dbReference>
<dbReference type="InterPro" id="IPR002649">
    <property type="entry name" value="tRNA_m1G_MeTrfase_TrmD"/>
</dbReference>
<comment type="subunit">
    <text evidence="4 15 16">Homodimer.</text>
</comment>
<dbReference type="PIRSF" id="PIRSF000386">
    <property type="entry name" value="tRNA_mtase"/>
    <property type="match status" value="1"/>
</dbReference>
<gene>
    <name evidence="15" type="primary">trmD</name>
    <name evidence="18" type="ORF">RHAB15C_0000854</name>
</gene>
<keyword evidence="7 15" id="KW-0963">Cytoplasm</keyword>
<sequence>MQIDILSLFPEYFESPFNVSILKKAQERGLIRIDLINIRDFGEGRWKKVDDRPYGGGPGMVLMPGPVTRAVRSVKKENTHVVYLSPQGKPLDVKTCQRLAVYPHLVCVCGHYEGVDQRVIEAQVNEEISIGNYVLTNGCLASIVLVDAVVRFIPGVLGNEDSLLDESFQEDGVCEGPCYTRPEVFEGKCVPKVLLSGNHAEAQRWKKEARKKQDAMPWAVKQ</sequence>
<evidence type="ECO:0000256" key="15">
    <source>
        <dbReference type="HAMAP-Rule" id="MF_00605"/>
    </source>
</evidence>
<evidence type="ECO:0000313" key="19">
    <source>
        <dbReference type="Proteomes" id="UP000822862"/>
    </source>
</evidence>
<dbReference type="GO" id="GO:0052906">
    <property type="term" value="F:tRNA (guanine(37)-N1)-methyltransferase activity"/>
    <property type="evidence" value="ECO:0007669"/>
    <property type="project" value="UniProtKB-EC"/>
</dbReference>
<evidence type="ECO:0000256" key="16">
    <source>
        <dbReference type="RuleBase" id="RU003464"/>
    </source>
</evidence>
<evidence type="ECO:0000259" key="17">
    <source>
        <dbReference type="Pfam" id="PF01746"/>
    </source>
</evidence>
<protein>
    <recommendedName>
        <fullName evidence="6 15">tRNA (guanine-N(1)-)-methyltransferase</fullName>
        <ecNumber evidence="5 15">2.1.1.228</ecNumber>
    </recommendedName>
    <alternativeName>
        <fullName evidence="12 15">M1G-methyltransferase</fullName>
    </alternativeName>
    <alternativeName>
        <fullName evidence="13 15">tRNA [GM37] methyltransferase</fullName>
    </alternativeName>
</protein>
<dbReference type="InterPro" id="IPR023148">
    <property type="entry name" value="tRNA_m1G_MeTrfase_C_sf"/>
</dbReference>
<reference evidence="18 19" key="1">
    <citation type="submission" date="2020-01" db="EMBL/GenBank/DDBJ databases">
        <authorList>
            <person name="Sixt B."/>
            <person name="Schulz F."/>
            <person name="Kostanjsek R."/>
            <person name="Koestlbacher S."/>
            <person name="Collingro A."/>
            <person name="Toenshoff E."/>
            <person name="Horn M."/>
        </authorList>
    </citation>
    <scope>NUCLEOTIDE SEQUENCE [LARGE SCALE GENOMIC DNA]</scope>
    <source>
        <strain evidence="18 19">15C</strain>
    </source>
</reference>
<proteinExistence type="inferred from homology"/>
<dbReference type="SUPFAM" id="SSF75217">
    <property type="entry name" value="alpha/beta knot"/>
    <property type="match status" value="1"/>
</dbReference>
<dbReference type="HAMAP" id="MF_00605">
    <property type="entry name" value="TrmD"/>
    <property type="match status" value="1"/>
</dbReference>
<dbReference type="Proteomes" id="UP000822862">
    <property type="component" value="Chromosome"/>
</dbReference>
<dbReference type="EC" id="2.1.1.228" evidence="5 15"/>
<dbReference type="EMBL" id="CP075585">
    <property type="protein sequence ID" value="QZA58971.1"/>
    <property type="molecule type" value="Genomic_DNA"/>
</dbReference>
<comment type="function">
    <text evidence="1 15 16">Specifically methylates guanosine-37 in various tRNAs.</text>
</comment>
<keyword evidence="19" id="KW-1185">Reference proteome</keyword>
<organism evidence="18 19">
    <name type="scientific">Candidatus Rhabdochlamydia porcellionis</name>
    <dbReference type="NCBI Taxonomy" id="225148"/>
    <lineage>
        <taxon>Bacteria</taxon>
        <taxon>Pseudomonadati</taxon>
        <taxon>Chlamydiota</taxon>
        <taxon>Chlamydiia</taxon>
        <taxon>Parachlamydiales</taxon>
        <taxon>Candidatus Rhabdochlamydiaceae</taxon>
        <taxon>Candidatus Rhabdochlamydia</taxon>
    </lineage>
</organism>
<dbReference type="GO" id="GO:0032259">
    <property type="term" value="P:methylation"/>
    <property type="evidence" value="ECO:0007669"/>
    <property type="project" value="UniProtKB-KW"/>
</dbReference>
<dbReference type="CDD" id="cd18080">
    <property type="entry name" value="TrmD-like"/>
    <property type="match status" value="1"/>
</dbReference>
<evidence type="ECO:0000256" key="10">
    <source>
        <dbReference type="ARBA" id="ARBA00022691"/>
    </source>
</evidence>
<evidence type="ECO:0000256" key="2">
    <source>
        <dbReference type="ARBA" id="ARBA00004496"/>
    </source>
</evidence>
<dbReference type="RefSeq" id="WP_194845337.1">
    <property type="nucleotide sequence ID" value="NZ_CP075585.1"/>
</dbReference>
<evidence type="ECO:0000256" key="4">
    <source>
        <dbReference type="ARBA" id="ARBA00011738"/>
    </source>
</evidence>